<keyword evidence="2" id="KW-1185">Reference proteome</keyword>
<dbReference type="EMBL" id="CYGY02000030">
    <property type="protein sequence ID" value="SIT41629.1"/>
    <property type="molecule type" value="Genomic_DNA"/>
</dbReference>
<dbReference type="AlphaFoldDB" id="A0A1N7S2S0"/>
<comment type="caution">
    <text evidence="1">The sequence shown here is derived from an EMBL/GenBank/DDBJ whole genome shotgun (WGS) entry which is preliminary data.</text>
</comment>
<evidence type="ECO:0000313" key="1">
    <source>
        <dbReference type="EMBL" id="SIT41629.1"/>
    </source>
</evidence>
<name>A0A1N7S2S0_9BURK</name>
<sequence length="60" mass="7087">MRLERHSRTAILYRRGRRVHGRHYLIVRRSEYDHPLGPSTVADSTFFTFVTLTVGPMPFQ</sequence>
<protein>
    <submittedName>
        <fullName evidence="1">Uncharacterized protein</fullName>
    </submittedName>
</protein>
<dbReference type="Proteomes" id="UP000195569">
    <property type="component" value="Unassembled WGS sequence"/>
</dbReference>
<reference evidence="1" key="1">
    <citation type="submission" date="2016-12" db="EMBL/GenBank/DDBJ databases">
        <authorList>
            <person name="Moulin L."/>
        </authorList>
    </citation>
    <scope>NUCLEOTIDE SEQUENCE [LARGE SCALE GENOMIC DNA]</scope>
    <source>
        <strain evidence="1">STM 7183</strain>
    </source>
</reference>
<evidence type="ECO:0000313" key="2">
    <source>
        <dbReference type="Proteomes" id="UP000195569"/>
    </source>
</evidence>
<organism evidence="1 2">
    <name type="scientific">Paraburkholderia piptadeniae</name>
    <dbReference type="NCBI Taxonomy" id="1701573"/>
    <lineage>
        <taxon>Bacteria</taxon>
        <taxon>Pseudomonadati</taxon>
        <taxon>Pseudomonadota</taxon>
        <taxon>Betaproteobacteria</taxon>
        <taxon>Burkholderiales</taxon>
        <taxon>Burkholderiaceae</taxon>
        <taxon>Paraburkholderia</taxon>
    </lineage>
</organism>
<accession>A0A1N7S2S0</accession>
<proteinExistence type="predicted"/>
<gene>
    <name evidence="1" type="ORF">BN2476_300099</name>
</gene>